<dbReference type="Proteomes" id="UP000509513">
    <property type="component" value="Chromosome"/>
</dbReference>
<dbReference type="GO" id="GO:0016020">
    <property type="term" value="C:membrane"/>
    <property type="evidence" value="ECO:0007669"/>
    <property type="project" value="InterPro"/>
</dbReference>
<proteinExistence type="predicted"/>
<protein>
    <submittedName>
        <fullName evidence="3">Ftsk_gamma domain-containing protein</fullName>
    </submittedName>
</protein>
<dbReference type="Pfam" id="PF09397">
    <property type="entry name" value="FtsK_gamma"/>
    <property type="match status" value="1"/>
</dbReference>
<feature type="domain" description="FtsK gamma" evidence="2">
    <location>
        <begin position="327"/>
        <end position="389"/>
    </location>
</feature>
<sequence>MFGVKYSRLTFWIWSICLLMIDMILVIVARLLEAAEIYDKALFLYVFVFFIGITWMNVLANRIRDYGSNPWISAFAMIPLANIGLALYYGIVNKKSKPKLENVSNSYDSTSLSKAVYNHSKDILSEIKPTIDEYKQNHSTSKIETQTSSNLNSEINEDEIYEQIMLEIEEDRKIKGTWAKALAQSDGNKDKAESIYIKIRLEQEKTKSLKNIENLKQNKIIENNFSQSNCNFTESKKYKGLIEEVGISTFLAPFLIIFITIVIIYIAEELLHISGDGLVFISICSFLIVMFIYMEITKSNKKVNEIDLKNEGIAIYNSNLDNDFSIYDELDELYEEAKVIVLSDKKTSISHIQKKLKIGNFRALTIMEQLEKTGVLSEADEKGNRTILL</sequence>
<keyword evidence="1" id="KW-0472">Membrane</keyword>
<dbReference type="AlphaFoldDB" id="A0A7L5JLU9"/>
<dbReference type="InterPro" id="IPR036390">
    <property type="entry name" value="WH_DNA-bd_sf"/>
</dbReference>
<dbReference type="KEGG" id="acib:ACBT_0122"/>
<accession>A0A7L5JLU9</accession>
<dbReference type="InterPro" id="IPR018541">
    <property type="entry name" value="Ftsk_gamma"/>
</dbReference>
<feature type="transmembrane region" description="Helical" evidence="1">
    <location>
        <begin position="12"/>
        <end position="32"/>
    </location>
</feature>
<organism evidence="3 4">
    <name type="scientific">Aliarcobacter cibarius</name>
    <dbReference type="NCBI Taxonomy" id="255507"/>
    <lineage>
        <taxon>Bacteria</taxon>
        <taxon>Pseudomonadati</taxon>
        <taxon>Campylobacterota</taxon>
        <taxon>Epsilonproteobacteria</taxon>
        <taxon>Campylobacterales</taxon>
        <taxon>Arcobacteraceae</taxon>
        <taxon>Aliarcobacter</taxon>
    </lineage>
</organism>
<evidence type="ECO:0000313" key="3">
    <source>
        <dbReference type="EMBL" id="QKJ26107.1"/>
    </source>
</evidence>
<keyword evidence="1" id="KW-1133">Transmembrane helix</keyword>
<evidence type="ECO:0000256" key="1">
    <source>
        <dbReference type="SAM" id="Phobius"/>
    </source>
</evidence>
<dbReference type="Gene3D" id="1.10.10.10">
    <property type="entry name" value="Winged helix-like DNA-binding domain superfamily/Winged helix DNA-binding domain"/>
    <property type="match status" value="1"/>
</dbReference>
<gene>
    <name evidence="3" type="ORF">ACBT_0122</name>
</gene>
<feature type="transmembrane region" description="Helical" evidence="1">
    <location>
        <begin position="41"/>
        <end position="59"/>
    </location>
</feature>
<keyword evidence="1" id="KW-0812">Transmembrane</keyword>
<dbReference type="EMBL" id="CP054051">
    <property type="protein sequence ID" value="QKJ26107.1"/>
    <property type="molecule type" value="Genomic_DNA"/>
</dbReference>
<dbReference type="SMART" id="SM00843">
    <property type="entry name" value="Ftsk_gamma"/>
    <property type="match status" value="1"/>
</dbReference>
<evidence type="ECO:0000313" key="4">
    <source>
        <dbReference type="Proteomes" id="UP000509513"/>
    </source>
</evidence>
<feature type="transmembrane region" description="Helical" evidence="1">
    <location>
        <begin position="273"/>
        <end position="293"/>
    </location>
</feature>
<feature type="transmembrane region" description="Helical" evidence="1">
    <location>
        <begin position="71"/>
        <end position="91"/>
    </location>
</feature>
<dbReference type="InterPro" id="IPR036388">
    <property type="entry name" value="WH-like_DNA-bd_sf"/>
</dbReference>
<evidence type="ECO:0000259" key="2">
    <source>
        <dbReference type="SMART" id="SM00843"/>
    </source>
</evidence>
<feature type="transmembrane region" description="Helical" evidence="1">
    <location>
        <begin position="245"/>
        <end position="267"/>
    </location>
</feature>
<reference evidence="3 4" key="1">
    <citation type="submission" date="2020-05" db="EMBL/GenBank/DDBJ databases">
        <title>Complete genome sequencing of Campylobacter and Arcobacter type strains.</title>
        <authorList>
            <person name="Miller W.G."/>
            <person name="Yee E."/>
        </authorList>
    </citation>
    <scope>NUCLEOTIDE SEQUENCE [LARGE SCALE GENOMIC DNA]</scope>
    <source>
        <strain evidence="3 4">LMG 21996</strain>
    </source>
</reference>
<dbReference type="SUPFAM" id="SSF46785">
    <property type="entry name" value="Winged helix' DNA-binding domain"/>
    <property type="match status" value="1"/>
</dbReference>
<name>A0A7L5JLU9_9BACT</name>